<evidence type="ECO:0000256" key="2">
    <source>
        <dbReference type="ARBA" id="ARBA00006190"/>
    </source>
</evidence>
<evidence type="ECO:0000313" key="6">
    <source>
        <dbReference type="EMBL" id="JAB65001.1"/>
    </source>
</evidence>
<evidence type="ECO:0000256" key="3">
    <source>
        <dbReference type="ARBA" id="ARBA00022753"/>
    </source>
</evidence>
<dbReference type="AlphaFoldDB" id="V5I967"/>
<keyword evidence="3" id="KW-0967">Endosome</keyword>
<feature type="region of interest" description="Disordered" evidence="5">
    <location>
        <begin position="149"/>
        <end position="188"/>
    </location>
</feature>
<evidence type="ECO:0000256" key="5">
    <source>
        <dbReference type="SAM" id="MobiDB-lite"/>
    </source>
</evidence>
<protein>
    <submittedName>
        <fullName evidence="6">Charged multivesicular body protein 4b</fullName>
    </submittedName>
</protein>
<keyword evidence="4" id="KW-0175">Coiled coil</keyword>
<dbReference type="EMBL" id="GALX01003465">
    <property type="protein sequence ID" value="JAB65001.1"/>
    <property type="molecule type" value="Transcribed_RNA"/>
</dbReference>
<sequence length="188" mass="20989">MLLKKQDFLEKKIDEYMLLAKKNASKNKRVALQALKKKKRLEKNLQQIDGTLTTIEMQREALEGANTNTAVLNSMKNAAEALKTAHKDLDVDNVHDIMDDIAEQHDLANEISNAISNPVGFTDDLDEEELEKELEELEQEGLEEDLLKVPGPTELPAVPTGAIAKPVKPTAKKVDDDDDMKELEAWAS</sequence>
<dbReference type="GO" id="GO:0005771">
    <property type="term" value="C:multivesicular body"/>
    <property type="evidence" value="ECO:0007669"/>
    <property type="project" value="TreeGrafter"/>
</dbReference>
<dbReference type="Pfam" id="PF03357">
    <property type="entry name" value="Snf7"/>
    <property type="match status" value="1"/>
</dbReference>
<dbReference type="GO" id="GO:0009898">
    <property type="term" value="C:cytoplasmic side of plasma membrane"/>
    <property type="evidence" value="ECO:0007669"/>
    <property type="project" value="TreeGrafter"/>
</dbReference>
<dbReference type="GO" id="GO:0000815">
    <property type="term" value="C:ESCRT III complex"/>
    <property type="evidence" value="ECO:0007669"/>
    <property type="project" value="TreeGrafter"/>
</dbReference>
<dbReference type="InterPro" id="IPR005024">
    <property type="entry name" value="Snf7_fam"/>
</dbReference>
<name>V5I967_ANOGL</name>
<feature type="coiled-coil region" evidence="4">
    <location>
        <begin position="31"/>
        <end position="58"/>
    </location>
</feature>
<dbReference type="PANTHER" id="PTHR22761">
    <property type="entry name" value="CHARGED MULTIVESICULAR BODY PROTEIN"/>
    <property type="match status" value="1"/>
</dbReference>
<dbReference type="Gene3D" id="6.10.250.1710">
    <property type="match status" value="1"/>
</dbReference>
<organism evidence="6">
    <name type="scientific">Anoplophora glabripennis</name>
    <name type="common">Asian longhorn beetle</name>
    <name type="synonym">Anoplophora nobilis</name>
    <dbReference type="NCBI Taxonomy" id="217634"/>
    <lineage>
        <taxon>Eukaryota</taxon>
        <taxon>Metazoa</taxon>
        <taxon>Ecdysozoa</taxon>
        <taxon>Arthropoda</taxon>
        <taxon>Hexapoda</taxon>
        <taxon>Insecta</taxon>
        <taxon>Pterygota</taxon>
        <taxon>Neoptera</taxon>
        <taxon>Endopterygota</taxon>
        <taxon>Coleoptera</taxon>
        <taxon>Polyphaga</taxon>
        <taxon>Cucujiformia</taxon>
        <taxon>Chrysomeloidea</taxon>
        <taxon>Cerambycidae</taxon>
        <taxon>Lamiinae</taxon>
        <taxon>Lamiini</taxon>
        <taxon>Anoplophora</taxon>
    </lineage>
</organism>
<dbReference type="GO" id="GO:0032511">
    <property type="term" value="P:late endosome to vacuole transport via multivesicular body sorting pathway"/>
    <property type="evidence" value="ECO:0007669"/>
    <property type="project" value="TreeGrafter"/>
</dbReference>
<reference evidence="6" key="1">
    <citation type="submission" date="2013-07" db="EMBL/GenBank/DDBJ databases">
        <title>Midgut Transcriptome Profiling of Anoplphora glabripennis, a Lignocellulose Degrading, Wood-Boring Cerambycid.</title>
        <authorList>
            <person name="Scully E.D."/>
            <person name="Hoover K."/>
            <person name="Carlson J.E."/>
            <person name="Tien M."/>
            <person name="Geib S.M."/>
        </authorList>
    </citation>
    <scope>NUCLEOTIDE SEQUENCE</scope>
</reference>
<evidence type="ECO:0000256" key="1">
    <source>
        <dbReference type="ARBA" id="ARBA00004177"/>
    </source>
</evidence>
<accession>V5I967</accession>
<dbReference type="Gene3D" id="1.10.287.1060">
    <property type="entry name" value="ESAT-6-like"/>
    <property type="match status" value="1"/>
</dbReference>
<proteinExistence type="inferred from homology"/>
<comment type="subcellular location">
    <subcellularLocation>
        <location evidence="1">Endosome</location>
    </subcellularLocation>
</comment>
<dbReference type="GO" id="GO:0006900">
    <property type="term" value="P:vesicle budding from membrane"/>
    <property type="evidence" value="ECO:0007669"/>
    <property type="project" value="TreeGrafter"/>
</dbReference>
<comment type="similarity">
    <text evidence="2">Belongs to the SNF7 family.</text>
</comment>
<gene>
    <name evidence="6" type="primary">CHM4B</name>
</gene>
<evidence type="ECO:0000256" key="4">
    <source>
        <dbReference type="SAM" id="Coils"/>
    </source>
</evidence>
<dbReference type="PANTHER" id="PTHR22761:SF10">
    <property type="entry name" value="GH13992P"/>
    <property type="match status" value="1"/>
</dbReference>